<dbReference type="InterPro" id="IPR012677">
    <property type="entry name" value="Nucleotide-bd_a/b_plait_sf"/>
</dbReference>
<dbReference type="SUPFAM" id="SSF54928">
    <property type="entry name" value="RNA-binding domain, RBD"/>
    <property type="match status" value="1"/>
</dbReference>
<evidence type="ECO:0000256" key="2">
    <source>
        <dbReference type="SAM" id="MobiDB-lite"/>
    </source>
</evidence>
<protein>
    <submittedName>
        <fullName evidence="3">RNA-binding protein with multiple splicing 2</fullName>
    </submittedName>
</protein>
<gene>
    <name evidence="3" type="primary">RBPS2</name>
    <name evidence="3" type="ORF">TR84750</name>
</gene>
<keyword evidence="1" id="KW-0694">RNA-binding</keyword>
<dbReference type="EMBL" id="GEEE01000687">
    <property type="protein sequence ID" value="JAP62538.1"/>
    <property type="molecule type" value="Transcribed_RNA"/>
</dbReference>
<dbReference type="Gene3D" id="3.30.70.330">
    <property type="match status" value="1"/>
</dbReference>
<dbReference type="InterPro" id="IPR035979">
    <property type="entry name" value="RBD_domain_sf"/>
</dbReference>
<feature type="compositionally biased region" description="Polar residues" evidence="2">
    <location>
        <begin position="57"/>
        <end position="73"/>
    </location>
</feature>
<dbReference type="GO" id="GO:0003723">
    <property type="term" value="F:RNA binding"/>
    <property type="evidence" value="ECO:0007669"/>
    <property type="project" value="UniProtKB-KW"/>
</dbReference>
<evidence type="ECO:0000313" key="3">
    <source>
        <dbReference type="EMBL" id="JAP62538.1"/>
    </source>
</evidence>
<feature type="region of interest" description="Disordered" evidence="2">
    <location>
        <begin position="1"/>
        <end position="73"/>
    </location>
</feature>
<organism evidence="3">
    <name type="scientific">Schistocephalus solidus</name>
    <name type="common">Tapeworm</name>
    <dbReference type="NCBI Taxonomy" id="70667"/>
    <lineage>
        <taxon>Eukaryota</taxon>
        <taxon>Metazoa</taxon>
        <taxon>Spiralia</taxon>
        <taxon>Lophotrochozoa</taxon>
        <taxon>Platyhelminthes</taxon>
        <taxon>Cestoda</taxon>
        <taxon>Eucestoda</taxon>
        <taxon>Diphyllobothriidea</taxon>
        <taxon>Diphyllobothriidae</taxon>
        <taxon>Schistocephalus</taxon>
    </lineage>
</organism>
<feature type="compositionally biased region" description="Gly residues" evidence="2">
    <location>
        <begin position="23"/>
        <end position="33"/>
    </location>
</feature>
<name>A0A0V0JBB6_SCHSO</name>
<evidence type="ECO:0000256" key="1">
    <source>
        <dbReference type="ARBA" id="ARBA00022884"/>
    </source>
</evidence>
<dbReference type="PANTHER" id="PTHR10501">
    <property type="entry name" value="U1 SMALL NUCLEAR RIBONUCLEOPROTEIN A/U2 SMALL NUCLEAR RIBONUCLEOPROTEIN B"/>
    <property type="match status" value="1"/>
</dbReference>
<proteinExistence type="predicted"/>
<sequence>MAVSSATSMLPPIRTPSLHLGPCNGGGGGGGPRLSGTPSQGNCYDTQTHLHSPPGLRSNSNTTSDSGTPPANLTEESMMVLSQSIDSIHTMGTSGGSESLDHQVRTLFVSGLPLDTKSRELYLLFRGFKGFHSAQLKSFSERLGKPLHVSPTCALTRSGQVGCVYF</sequence>
<dbReference type="AlphaFoldDB" id="A0A0V0JBB6"/>
<feature type="compositionally biased region" description="Polar residues" evidence="2">
    <location>
        <begin position="36"/>
        <end position="50"/>
    </location>
</feature>
<accession>A0A0V0JBB6</accession>
<reference evidence="3" key="1">
    <citation type="submission" date="2016-01" db="EMBL/GenBank/DDBJ databases">
        <title>Reference transcriptome for the parasite Schistocephalus solidus: insights into the molecular evolution of parasitism.</title>
        <authorList>
            <person name="Hebert F.O."/>
            <person name="Grambauer S."/>
            <person name="Barber I."/>
            <person name="Landry C.R."/>
            <person name="Aubin-Horth N."/>
        </authorList>
    </citation>
    <scope>NUCLEOTIDE SEQUENCE</scope>
</reference>